<dbReference type="SUPFAM" id="SSF56112">
    <property type="entry name" value="Protein kinase-like (PK-like)"/>
    <property type="match status" value="1"/>
</dbReference>
<evidence type="ECO:0000259" key="2">
    <source>
        <dbReference type="Pfam" id="PF01636"/>
    </source>
</evidence>
<proteinExistence type="predicted"/>
<feature type="compositionally biased region" description="Basic residues" evidence="1">
    <location>
        <begin position="1"/>
        <end position="10"/>
    </location>
</feature>
<feature type="region of interest" description="Disordered" evidence="1">
    <location>
        <begin position="399"/>
        <end position="462"/>
    </location>
</feature>
<evidence type="ECO:0000313" key="3">
    <source>
        <dbReference type="EMBL" id="KAK8029035.1"/>
    </source>
</evidence>
<feature type="compositionally biased region" description="Low complexity" evidence="1">
    <location>
        <begin position="59"/>
        <end position="69"/>
    </location>
</feature>
<dbReference type="PANTHER" id="PTHR21310">
    <property type="entry name" value="AMINOGLYCOSIDE PHOSPHOTRANSFERASE-RELATED-RELATED"/>
    <property type="match status" value="1"/>
</dbReference>
<protein>
    <recommendedName>
        <fullName evidence="2">Aminoglycoside phosphotransferase domain-containing protein</fullName>
    </recommendedName>
</protein>
<dbReference type="EMBL" id="JAQQWI010000007">
    <property type="protein sequence ID" value="KAK8029035.1"/>
    <property type="molecule type" value="Genomic_DNA"/>
</dbReference>
<dbReference type="Pfam" id="PF01636">
    <property type="entry name" value="APH"/>
    <property type="match status" value="1"/>
</dbReference>
<sequence length="1016" mass="113937">MASRKPRKARNPFADSPSPSSSPKPRAAPNPVPDSPEPPQSDNGYMVGLKRFLGNLMGSSSSTPAPAAPRQGTQDNPFVISPSPSPEPVPRPEPDQSFVVRAPPPAPRLRHAQPVKRSSSPVPVPPVVVPHSPSPAVREQPAVFKAPSPVSIPAPVLLPGLQQHASPSEPFQLSSQVASLADAPVYGQRRAQNPFAYSPSPPPAGNGLHPNAVQGHGIQQHAESRNSQESHSSSTVTDPSSLFGFDDGSWVFPPPVVRRHRVVDDDYESPLFVPPRRETAPIIVLEDDEDGRVVIKEEPTSNAELKVDLVQEPVDAEIDKLAPPVGNESSMELDEELPPPPAVKDELLLTRSNESDAAPVVDKTGTFLPPPTCHQRAERTGLDDDVSPLRLDDIADQAEVSSAVGRSRSRSLETDPSLFGSPVRDDELAVSPEADAQLPDEQPSNDQPYAHDPEVNHPDVMSVGGVSSSGLYDWIGVKWVTKELDEFHPYLEWSLEPLEYEVVMLLKEVVSPLEEYKVTHIHKSNHNTFFAVEWSGESYVLKFTVPVCPVRKTLSEVATMRWTKMMTRLPLPDVVQNLYSTSPINPVGCEWILMRKLPGRPLFEFWRELDMSRKRRIVEQLAEYTVCVFDKAFDGGISTMYPAAPGDPEKRPQWKGMDSTPPFWWNGRNGKKPPRGPYGTYREWAFDRLNLVHADAGRVLPNLQNRIIRLIPWRIQALVNNLKRLHDVLFMDSPQVKEGNEEDKQELPLKGASKDEPIDLLSDDEEDVAMTDSADADNLNNANNLVEAEPLICEEKTMLWHTNLSADNIFVDDTGVVTGILDWENVSAIPRSVACQLPAFLLEGQDRFQEPRIEHYWTFSDTLSHHSSSDEDSEQQEDNEDDDEEQRGRSRRRQRRRRVGPTPAYWNARREWELTQLRFYFERVMAERSLGWHMCHKHHKLKRSFEAAVQYCDDPSLIDVVEAWVRAVEAALAKKKKTGDRSRGLMDVFDLERRIAQGPRAPPGHNDRRPFRRRRA</sequence>
<organism evidence="3 4">
    <name type="scientific">Apiospora marii</name>
    <dbReference type="NCBI Taxonomy" id="335849"/>
    <lineage>
        <taxon>Eukaryota</taxon>
        <taxon>Fungi</taxon>
        <taxon>Dikarya</taxon>
        <taxon>Ascomycota</taxon>
        <taxon>Pezizomycotina</taxon>
        <taxon>Sordariomycetes</taxon>
        <taxon>Xylariomycetidae</taxon>
        <taxon>Amphisphaeriales</taxon>
        <taxon>Apiosporaceae</taxon>
        <taxon>Apiospora</taxon>
    </lineage>
</organism>
<name>A0ABR1SB62_9PEZI</name>
<feature type="region of interest" description="Disordered" evidence="1">
    <location>
        <begin position="994"/>
        <end position="1016"/>
    </location>
</feature>
<evidence type="ECO:0000256" key="1">
    <source>
        <dbReference type="SAM" id="MobiDB-lite"/>
    </source>
</evidence>
<feature type="domain" description="Aminoglycoside phosphotransferase" evidence="2">
    <location>
        <begin position="520"/>
        <end position="830"/>
    </location>
</feature>
<feature type="region of interest" description="Disordered" evidence="1">
    <location>
        <begin position="184"/>
        <end position="240"/>
    </location>
</feature>
<feature type="region of interest" description="Disordered" evidence="1">
    <location>
        <begin position="736"/>
        <end position="758"/>
    </location>
</feature>
<comment type="caution">
    <text evidence="3">The sequence shown here is derived from an EMBL/GenBank/DDBJ whole genome shotgun (WGS) entry which is preliminary data.</text>
</comment>
<dbReference type="InterPro" id="IPR011009">
    <property type="entry name" value="Kinase-like_dom_sf"/>
</dbReference>
<feature type="compositionally biased region" description="Acidic residues" evidence="1">
    <location>
        <begin position="870"/>
        <end position="885"/>
    </location>
</feature>
<feature type="region of interest" description="Disordered" evidence="1">
    <location>
        <begin position="1"/>
        <end position="137"/>
    </location>
</feature>
<gene>
    <name evidence="3" type="ORF">PG991_006091</name>
</gene>
<dbReference type="Proteomes" id="UP001396898">
    <property type="component" value="Unassembled WGS sequence"/>
</dbReference>
<accession>A0ABR1SB62</accession>
<reference evidence="3 4" key="1">
    <citation type="submission" date="2023-01" db="EMBL/GenBank/DDBJ databases">
        <title>Analysis of 21 Apiospora genomes using comparative genomics revels a genus with tremendous synthesis potential of carbohydrate active enzymes and secondary metabolites.</title>
        <authorList>
            <person name="Sorensen T."/>
        </authorList>
    </citation>
    <scope>NUCLEOTIDE SEQUENCE [LARGE SCALE GENOMIC DNA]</scope>
    <source>
        <strain evidence="3 4">CBS 20057</strain>
    </source>
</reference>
<feature type="compositionally biased region" description="Low complexity" evidence="1">
    <location>
        <begin position="229"/>
        <end position="240"/>
    </location>
</feature>
<dbReference type="InterPro" id="IPR002575">
    <property type="entry name" value="Aminoglycoside_PTrfase"/>
</dbReference>
<dbReference type="InterPro" id="IPR051678">
    <property type="entry name" value="AGP_Transferase"/>
</dbReference>
<keyword evidence="4" id="KW-1185">Reference proteome</keyword>
<feature type="region of interest" description="Disordered" evidence="1">
    <location>
        <begin position="323"/>
        <end position="387"/>
    </location>
</feature>
<feature type="compositionally biased region" description="Pro residues" evidence="1">
    <location>
        <begin position="20"/>
        <end position="39"/>
    </location>
</feature>
<evidence type="ECO:0000313" key="4">
    <source>
        <dbReference type="Proteomes" id="UP001396898"/>
    </source>
</evidence>
<feature type="compositionally biased region" description="Basic residues" evidence="1">
    <location>
        <begin position="889"/>
        <end position="899"/>
    </location>
</feature>
<dbReference type="PANTHER" id="PTHR21310:SF13">
    <property type="entry name" value="AMINOGLYCOSIDE PHOSPHOTRANSFERASE DOMAIN-CONTAINING PROTEIN"/>
    <property type="match status" value="1"/>
</dbReference>
<feature type="region of interest" description="Disordered" evidence="1">
    <location>
        <begin position="864"/>
        <end position="900"/>
    </location>
</feature>